<comment type="caution">
    <text evidence="9">The sequence shown here is derived from an EMBL/GenBank/DDBJ whole genome shotgun (WGS) entry which is preliminary data.</text>
</comment>
<evidence type="ECO:0000256" key="1">
    <source>
        <dbReference type="ARBA" id="ARBA00001971"/>
    </source>
</evidence>
<dbReference type="PROSITE" id="PS00086">
    <property type="entry name" value="CYTOCHROME_P450"/>
    <property type="match status" value="1"/>
</dbReference>
<evidence type="ECO:0000256" key="6">
    <source>
        <dbReference type="ARBA" id="ARBA00023004"/>
    </source>
</evidence>
<accession>A0AAD4LHR7</accession>
<keyword evidence="6 7" id="KW-0408">Iron</keyword>
<gene>
    <name evidence="9" type="ORF">EDB92DRAFT_2090288</name>
</gene>
<comment type="pathway">
    <text evidence="2">Secondary metabolite biosynthesis.</text>
</comment>
<dbReference type="GO" id="GO:0020037">
    <property type="term" value="F:heme binding"/>
    <property type="evidence" value="ECO:0007669"/>
    <property type="project" value="InterPro"/>
</dbReference>
<reference evidence="9" key="1">
    <citation type="submission" date="2022-01" db="EMBL/GenBank/DDBJ databases">
        <title>Comparative genomics reveals a dynamic genome evolution in the ectomycorrhizal milk-cap (Lactarius) mushrooms.</title>
        <authorList>
            <consortium name="DOE Joint Genome Institute"/>
            <person name="Lebreton A."/>
            <person name="Tang N."/>
            <person name="Kuo A."/>
            <person name="LaButti K."/>
            <person name="Drula E."/>
            <person name="Barry K."/>
            <person name="Clum A."/>
            <person name="Lipzen A."/>
            <person name="Mousain D."/>
            <person name="Ng V."/>
            <person name="Wang R."/>
            <person name="Wang X."/>
            <person name="Dai Y."/>
            <person name="Henrissat B."/>
            <person name="Grigoriev I.V."/>
            <person name="Guerin-Laguette A."/>
            <person name="Yu F."/>
            <person name="Martin F.M."/>
        </authorList>
    </citation>
    <scope>NUCLEOTIDE SEQUENCE</scope>
    <source>
        <strain evidence="9">QP</strain>
    </source>
</reference>
<dbReference type="PANTHER" id="PTHR24305:SF157">
    <property type="entry name" value="N-ACETYLTRYPTOPHAN 6-HYDROXYLASE IVOC-RELATED"/>
    <property type="match status" value="1"/>
</dbReference>
<evidence type="ECO:0000256" key="2">
    <source>
        <dbReference type="ARBA" id="ARBA00005179"/>
    </source>
</evidence>
<name>A0AAD4LHR7_9AGAM</name>
<dbReference type="SUPFAM" id="SSF48264">
    <property type="entry name" value="Cytochrome P450"/>
    <property type="match status" value="1"/>
</dbReference>
<comment type="cofactor">
    <cofactor evidence="1 7">
        <name>heme</name>
        <dbReference type="ChEBI" id="CHEBI:30413"/>
    </cofactor>
</comment>
<evidence type="ECO:0000313" key="9">
    <source>
        <dbReference type="EMBL" id="KAH8988033.1"/>
    </source>
</evidence>
<protein>
    <submittedName>
        <fullName evidence="9">P450 monooxygenase</fullName>
    </submittedName>
</protein>
<dbReference type="Proteomes" id="UP001201163">
    <property type="component" value="Unassembled WGS sequence"/>
</dbReference>
<keyword evidence="5 8" id="KW-0560">Oxidoreductase</keyword>
<dbReference type="Gene3D" id="1.10.630.10">
    <property type="entry name" value="Cytochrome P450"/>
    <property type="match status" value="1"/>
</dbReference>
<evidence type="ECO:0000256" key="5">
    <source>
        <dbReference type="ARBA" id="ARBA00023002"/>
    </source>
</evidence>
<dbReference type="PANTHER" id="PTHR24305">
    <property type="entry name" value="CYTOCHROME P450"/>
    <property type="match status" value="1"/>
</dbReference>
<evidence type="ECO:0000313" key="10">
    <source>
        <dbReference type="Proteomes" id="UP001201163"/>
    </source>
</evidence>
<evidence type="ECO:0000256" key="8">
    <source>
        <dbReference type="RuleBase" id="RU000461"/>
    </source>
</evidence>
<dbReference type="EMBL" id="JAKELL010000044">
    <property type="protein sequence ID" value="KAH8988033.1"/>
    <property type="molecule type" value="Genomic_DNA"/>
</dbReference>
<keyword evidence="7 8" id="KW-0349">Heme</keyword>
<keyword evidence="4 7" id="KW-0479">Metal-binding</keyword>
<dbReference type="InterPro" id="IPR017972">
    <property type="entry name" value="Cyt_P450_CS"/>
</dbReference>
<proteinExistence type="inferred from homology"/>
<dbReference type="PRINTS" id="PR00385">
    <property type="entry name" value="P450"/>
</dbReference>
<dbReference type="CDD" id="cd11062">
    <property type="entry name" value="CYP58-like"/>
    <property type="match status" value="1"/>
</dbReference>
<dbReference type="InterPro" id="IPR050121">
    <property type="entry name" value="Cytochrome_P450_monoxygenase"/>
</dbReference>
<comment type="similarity">
    <text evidence="3 8">Belongs to the cytochrome P450 family.</text>
</comment>
<organism evidence="9 10">
    <name type="scientific">Lactarius akahatsu</name>
    <dbReference type="NCBI Taxonomy" id="416441"/>
    <lineage>
        <taxon>Eukaryota</taxon>
        <taxon>Fungi</taxon>
        <taxon>Dikarya</taxon>
        <taxon>Basidiomycota</taxon>
        <taxon>Agaricomycotina</taxon>
        <taxon>Agaricomycetes</taxon>
        <taxon>Russulales</taxon>
        <taxon>Russulaceae</taxon>
        <taxon>Lactarius</taxon>
    </lineage>
</organism>
<dbReference type="GO" id="GO:0005506">
    <property type="term" value="F:iron ion binding"/>
    <property type="evidence" value="ECO:0007669"/>
    <property type="project" value="InterPro"/>
</dbReference>
<keyword evidence="8 9" id="KW-0503">Monooxygenase</keyword>
<dbReference type="GO" id="GO:0004497">
    <property type="term" value="F:monooxygenase activity"/>
    <property type="evidence" value="ECO:0007669"/>
    <property type="project" value="UniProtKB-KW"/>
</dbReference>
<dbReference type="Pfam" id="PF00067">
    <property type="entry name" value="p450"/>
    <property type="match status" value="1"/>
</dbReference>
<dbReference type="InterPro" id="IPR002401">
    <property type="entry name" value="Cyt_P450_E_grp-I"/>
</dbReference>
<evidence type="ECO:0000256" key="4">
    <source>
        <dbReference type="ARBA" id="ARBA00022723"/>
    </source>
</evidence>
<evidence type="ECO:0000256" key="3">
    <source>
        <dbReference type="ARBA" id="ARBA00010617"/>
    </source>
</evidence>
<sequence length="500" mass="55535">MALFSLPGFFAAIATILAYSTWRIVYSLYFHPLSHFPGPKLAACSRLWLAYREIVRGHSLGDLRPELHRQYGEIVRLAPNELHFSNPAAYNDIYNHKNKWDKDYLLYRAFDMDTSTIGFIHYSNAKQRRDVLAPLFSRTSILQMQSLVQERVDVLCDALAHQFAAGKSSDLVLGSRCFSVDVIMAFCYAKNWDATKAPDFESDIVLASHAVLPLFTAGKYLGNFVGIMGYIPKWFGINVGSPATRALFLLLRDQIDEIVRNPGSLENASHKIIYHSLLDPDAHKGRPLPSKLSLWHEAGALLAAGSDTTAISATTISYHVLHNPEVQQRLVKELRTAWPVLEEVPRYEVLEKLPLLQTAVVKEGLRMFPGGAALPRVVPPDGATIAGTFIPGGTVVGQCFLCVHRSPAVFSDPDAFIPDRWLGEGAKTHEASLAVFSKGPRSCIGINLAYCELYTLIAGVFRRFDVTLDAKRPGDLTIVEHFAPVFKGQHLRAYCKPVSD</sequence>
<keyword evidence="10" id="KW-1185">Reference proteome</keyword>
<dbReference type="InterPro" id="IPR036396">
    <property type="entry name" value="Cyt_P450_sf"/>
</dbReference>
<feature type="binding site" description="axial binding residue" evidence="7">
    <location>
        <position position="443"/>
    </location>
    <ligand>
        <name>heme</name>
        <dbReference type="ChEBI" id="CHEBI:30413"/>
    </ligand>
    <ligandPart>
        <name>Fe</name>
        <dbReference type="ChEBI" id="CHEBI:18248"/>
    </ligandPart>
</feature>
<dbReference type="GO" id="GO:0016705">
    <property type="term" value="F:oxidoreductase activity, acting on paired donors, with incorporation or reduction of molecular oxygen"/>
    <property type="evidence" value="ECO:0007669"/>
    <property type="project" value="InterPro"/>
</dbReference>
<dbReference type="InterPro" id="IPR001128">
    <property type="entry name" value="Cyt_P450"/>
</dbReference>
<evidence type="ECO:0000256" key="7">
    <source>
        <dbReference type="PIRSR" id="PIRSR602401-1"/>
    </source>
</evidence>
<dbReference type="PRINTS" id="PR00463">
    <property type="entry name" value="EP450I"/>
</dbReference>
<dbReference type="AlphaFoldDB" id="A0AAD4LHR7"/>